<dbReference type="GeneID" id="63686597"/>
<name>M5GGX6_DACPD</name>
<evidence type="ECO:0000313" key="3">
    <source>
        <dbReference type="Proteomes" id="UP000030653"/>
    </source>
</evidence>
<protein>
    <submittedName>
        <fullName evidence="2">Uncharacterized protein</fullName>
    </submittedName>
</protein>
<accession>M5GGX6</accession>
<proteinExistence type="predicted"/>
<gene>
    <name evidence="2" type="ORF">DACRYDRAFT_19495</name>
</gene>
<evidence type="ECO:0000256" key="1">
    <source>
        <dbReference type="SAM" id="MobiDB-lite"/>
    </source>
</evidence>
<evidence type="ECO:0000313" key="2">
    <source>
        <dbReference type="EMBL" id="EJU06253.1"/>
    </source>
</evidence>
<sequence length="150" mass="16023">MPLSVGVGSGSESPTRLVRSTAVPSVPGGPREPPGRLHKANPVSRRSSLDSPPMVPSAPLPAGSLDKRRSVGHSSVGQYGRPLEAPRGARTYGSLDQTSPRFSASLQNMADILPQANRTMLARYLTEANGEEMLAITRYIEDEKRGSVPY</sequence>
<dbReference type="EMBL" id="JH795855">
    <property type="protein sequence ID" value="EJU06253.1"/>
    <property type="molecule type" value="Genomic_DNA"/>
</dbReference>
<dbReference type="HOGENOM" id="CLU_1740466_0_0_1"/>
<dbReference type="STRING" id="1858805.M5GGX6"/>
<dbReference type="AlphaFoldDB" id="M5GGX6"/>
<reference evidence="2 3" key="1">
    <citation type="journal article" date="2012" name="Science">
        <title>The Paleozoic origin of enzymatic lignin decomposition reconstructed from 31 fungal genomes.</title>
        <authorList>
            <person name="Floudas D."/>
            <person name="Binder M."/>
            <person name="Riley R."/>
            <person name="Barry K."/>
            <person name="Blanchette R.A."/>
            <person name="Henrissat B."/>
            <person name="Martinez A.T."/>
            <person name="Otillar R."/>
            <person name="Spatafora J.W."/>
            <person name="Yadav J.S."/>
            <person name="Aerts A."/>
            <person name="Benoit I."/>
            <person name="Boyd A."/>
            <person name="Carlson A."/>
            <person name="Copeland A."/>
            <person name="Coutinho P.M."/>
            <person name="de Vries R.P."/>
            <person name="Ferreira P."/>
            <person name="Findley K."/>
            <person name="Foster B."/>
            <person name="Gaskell J."/>
            <person name="Glotzer D."/>
            <person name="Gorecki P."/>
            <person name="Heitman J."/>
            <person name="Hesse C."/>
            <person name="Hori C."/>
            <person name="Igarashi K."/>
            <person name="Jurgens J.A."/>
            <person name="Kallen N."/>
            <person name="Kersten P."/>
            <person name="Kohler A."/>
            <person name="Kuees U."/>
            <person name="Kumar T.K.A."/>
            <person name="Kuo A."/>
            <person name="LaButti K."/>
            <person name="Larrondo L.F."/>
            <person name="Lindquist E."/>
            <person name="Ling A."/>
            <person name="Lombard V."/>
            <person name="Lucas S."/>
            <person name="Lundell T."/>
            <person name="Martin R."/>
            <person name="McLaughlin D.J."/>
            <person name="Morgenstern I."/>
            <person name="Morin E."/>
            <person name="Murat C."/>
            <person name="Nagy L.G."/>
            <person name="Nolan M."/>
            <person name="Ohm R.A."/>
            <person name="Patyshakuliyeva A."/>
            <person name="Rokas A."/>
            <person name="Ruiz-Duenas F.J."/>
            <person name="Sabat G."/>
            <person name="Salamov A."/>
            <person name="Samejima M."/>
            <person name="Schmutz J."/>
            <person name="Slot J.C."/>
            <person name="St John F."/>
            <person name="Stenlid J."/>
            <person name="Sun H."/>
            <person name="Sun S."/>
            <person name="Syed K."/>
            <person name="Tsang A."/>
            <person name="Wiebenga A."/>
            <person name="Young D."/>
            <person name="Pisabarro A."/>
            <person name="Eastwood D.C."/>
            <person name="Martin F."/>
            <person name="Cullen D."/>
            <person name="Grigoriev I.V."/>
            <person name="Hibbett D.S."/>
        </authorList>
    </citation>
    <scope>NUCLEOTIDE SEQUENCE [LARGE SCALE GENOMIC DNA]</scope>
    <source>
        <strain evidence="2 3">DJM-731 SS1</strain>
    </source>
</reference>
<feature type="region of interest" description="Disordered" evidence="1">
    <location>
        <begin position="1"/>
        <end position="100"/>
    </location>
</feature>
<dbReference type="Proteomes" id="UP000030653">
    <property type="component" value="Unassembled WGS sequence"/>
</dbReference>
<organism evidence="2 3">
    <name type="scientific">Dacryopinax primogenitus (strain DJM 731)</name>
    <name type="common">Brown rot fungus</name>
    <dbReference type="NCBI Taxonomy" id="1858805"/>
    <lineage>
        <taxon>Eukaryota</taxon>
        <taxon>Fungi</taxon>
        <taxon>Dikarya</taxon>
        <taxon>Basidiomycota</taxon>
        <taxon>Agaricomycotina</taxon>
        <taxon>Dacrymycetes</taxon>
        <taxon>Dacrymycetales</taxon>
        <taxon>Dacrymycetaceae</taxon>
        <taxon>Dacryopinax</taxon>
    </lineage>
</organism>
<dbReference type="OrthoDB" id="2413468at2759"/>
<keyword evidence="3" id="KW-1185">Reference proteome</keyword>
<dbReference type="RefSeq" id="XP_040633147.1">
    <property type="nucleotide sequence ID" value="XM_040771535.1"/>
</dbReference>